<evidence type="ECO:0000313" key="2">
    <source>
        <dbReference type="Proteomes" id="UP000215335"/>
    </source>
</evidence>
<dbReference type="AlphaFoldDB" id="A0A232EFQ1"/>
<protein>
    <submittedName>
        <fullName evidence="1">Uncharacterized protein</fullName>
    </submittedName>
</protein>
<comment type="caution">
    <text evidence="1">The sequence shown here is derived from an EMBL/GenBank/DDBJ whole genome shotgun (WGS) entry which is preliminary data.</text>
</comment>
<reference evidence="1 2" key="1">
    <citation type="journal article" date="2017" name="Curr. Biol.">
        <title>The Evolution of Venom by Co-option of Single-Copy Genes.</title>
        <authorList>
            <person name="Martinson E.O."/>
            <person name="Mrinalini"/>
            <person name="Kelkar Y.D."/>
            <person name="Chang C.H."/>
            <person name="Werren J.H."/>
        </authorList>
    </citation>
    <scope>NUCLEOTIDE SEQUENCE [LARGE SCALE GENOMIC DNA]</scope>
    <source>
        <strain evidence="1 2">Alberta</strain>
        <tissue evidence="1">Whole body</tissue>
    </source>
</reference>
<accession>A0A232EFQ1</accession>
<dbReference type="Proteomes" id="UP000215335">
    <property type="component" value="Unassembled WGS sequence"/>
</dbReference>
<gene>
    <name evidence="1" type="ORF">TSAR_003663</name>
</gene>
<name>A0A232EFQ1_9HYME</name>
<dbReference type="EMBL" id="NNAY01004961">
    <property type="protein sequence ID" value="OXU17173.1"/>
    <property type="molecule type" value="Genomic_DNA"/>
</dbReference>
<organism evidence="1 2">
    <name type="scientific">Trichomalopsis sarcophagae</name>
    <dbReference type="NCBI Taxonomy" id="543379"/>
    <lineage>
        <taxon>Eukaryota</taxon>
        <taxon>Metazoa</taxon>
        <taxon>Ecdysozoa</taxon>
        <taxon>Arthropoda</taxon>
        <taxon>Hexapoda</taxon>
        <taxon>Insecta</taxon>
        <taxon>Pterygota</taxon>
        <taxon>Neoptera</taxon>
        <taxon>Endopterygota</taxon>
        <taxon>Hymenoptera</taxon>
        <taxon>Apocrita</taxon>
        <taxon>Proctotrupomorpha</taxon>
        <taxon>Chalcidoidea</taxon>
        <taxon>Pteromalidae</taxon>
        <taxon>Pteromalinae</taxon>
        <taxon>Trichomalopsis</taxon>
    </lineage>
</organism>
<proteinExistence type="predicted"/>
<sequence>MHSLISAKIKMRKLHTTQLFSELLHKARVALPLPDLFINFNEWLPSDVLRLRTTVREAAREHGCTTIVRDGRIYIKLKKEDRAVKIALEEDLKNFN</sequence>
<evidence type="ECO:0000313" key="1">
    <source>
        <dbReference type="EMBL" id="OXU17173.1"/>
    </source>
</evidence>
<keyword evidence="2" id="KW-1185">Reference proteome</keyword>